<dbReference type="PANTHER" id="PTHR24028:SF0">
    <property type="entry name" value="PROTOCADHERIN-10"/>
    <property type="match status" value="1"/>
</dbReference>
<evidence type="ECO:0000256" key="1">
    <source>
        <dbReference type="ARBA" id="ARBA00004167"/>
    </source>
</evidence>
<dbReference type="InterPro" id="IPR002126">
    <property type="entry name" value="Cadherin-like_dom"/>
</dbReference>
<dbReference type="GO" id="GO:0005509">
    <property type="term" value="F:calcium ion binding"/>
    <property type="evidence" value="ECO:0007669"/>
    <property type="project" value="UniProtKB-UniRule"/>
</dbReference>
<dbReference type="InterPro" id="IPR020894">
    <property type="entry name" value="Cadherin_CS"/>
</dbReference>
<dbReference type="InterPro" id="IPR013164">
    <property type="entry name" value="Cadherin_N"/>
</dbReference>
<evidence type="ECO:0000256" key="6">
    <source>
        <dbReference type="ARBA" id="ARBA00022989"/>
    </source>
</evidence>
<keyword evidence="7" id="KW-0472">Membrane</keyword>
<dbReference type="FunFam" id="2.60.40.60:FF:000006">
    <property type="entry name" value="Protocadherin alpha 2"/>
    <property type="match status" value="1"/>
</dbReference>
<name>A0A671RFF8_9TELE</name>
<dbReference type="PRINTS" id="PR00205">
    <property type="entry name" value="CADHERIN"/>
</dbReference>
<dbReference type="Pfam" id="PF08266">
    <property type="entry name" value="Cadherin_2"/>
    <property type="match status" value="1"/>
</dbReference>
<proteinExistence type="predicted"/>
<dbReference type="InterPro" id="IPR015919">
    <property type="entry name" value="Cadherin-like_sf"/>
</dbReference>
<evidence type="ECO:0000256" key="7">
    <source>
        <dbReference type="ARBA" id="ARBA00023136"/>
    </source>
</evidence>
<feature type="domain" description="Cadherin" evidence="10">
    <location>
        <begin position="20"/>
        <end position="126"/>
    </location>
</feature>
<organism evidence="11 12">
    <name type="scientific">Sinocyclocheilus anshuiensis</name>
    <dbReference type="NCBI Taxonomy" id="1608454"/>
    <lineage>
        <taxon>Eukaryota</taxon>
        <taxon>Metazoa</taxon>
        <taxon>Chordata</taxon>
        <taxon>Craniata</taxon>
        <taxon>Vertebrata</taxon>
        <taxon>Euteleostomi</taxon>
        <taxon>Actinopterygii</taxon>
        <taxon>Neopterygii</taxon>
        <taxon>Teleostei</taxon>
        <taxon>Ostariophysi</taxon>
        <taxon>Cypriniformes</taxon>
        <taxon>Cyprinidae</taxon>
        <taxon>Cyprininae</taxon>
        <taxon>Sinocyclocheilus</taxon>
    </lineage>
</organism>
<dbReference type="Proteomes" id="UP000472260">
    <property type="component" value="Unassembled WGS sequence"/>
</dbReference>
<dbReference type="CDD" id="cd11304">
    <property type="entry name" value="Cadherin_repeat"/>
    <property type="match status" value="1"/>
</dbReference>
<dbReference type="SUPFAM" id="SSF49313">
    <property type="entry name" value="Cadherin-like"/>
    <property type="match status" value="1"/>
</dbReference>
<keyword evidence="4 9" id="KW-0106">Calcium</keyword>
<dbReference type="GO" id="GO:0005886">
    <property type="term" value="C:plasma membrane"/>
    <property type="evidence" value="ECO:0007669"/>
    <property type="project" value="InterPro"/>
</dbReference>
<keyword evidence="12" id="KW-1185">Reference proteome</keyword>
<keyword evidence="5" id="KW-0130">Cell adhesion</keyword>
<dbReference type="PROSITE" id="PS00232">
    <property type="entry name" value="CADHERIN_1"/>
    <property type="match status" value="1"/>
</dbReference>
<keyword evidence="6" id="KW-1133">Transmembrane helix</keyword>
<evidence type="ECO:0000256" key="8">
    <source>
        <dbReference type="ARBA" id="ARBA00023180"/>
    </source>
</evidence>
<keyword evidence="8" id="KW-0325">Glycoprotein</keyword>
<comment type="subcellular location">
    <subcellularLocation>
        <location evidence="1">Membrane</location>
        <topology evidence="1">Single-pass membrane protein</topology>
    </subcellularLocation>
</comment>
<dbReference type="PROSITE" id="PS50268">
    <property type="entry name" value="CADHERIN_2"/>
    <property type="match status" value="1"/>
</dbReference>
<evidence type="ECO:0000256" key="2">
    <source>
        <dbReference type="ARBA" id="ARBA00022692"/>
    </source>
</evidence>
<evidence type="ECO:0000313" key="12">
    <source>
        <dbReference type="Proteomes" id="UP000472260"/>
    </source>
</evidence>
<keyword evidence="3" id="KW-0677">Repeat</keyword>
<sequence>QVPQRRRNGVKTERGNKEEWLSQLHFSVPEEQERGTVVGNIAEDLGLDITKLSARRFQTVPSARTPYLEVNLENGALVVNERIDREEICRQTVPCLLHLEVFLENPLELFRVEIEVMDINDNPPSFPETDITVEITESTRAVSAAVAKRAGARRSSVNRTLCSSRALTWPAPHRCRWRSRAASARTTKTRTTATRYV</sequence>
<dbReference type="AlphaFoldDB" id="A0A671RFF8"/>
<reference evidence="11" key="2">
    <citation type="submission" date="2025-09" db="UniProtKB">
        <authorList>
            <consortium name="Ensembl"/>
        </authorList>
    </citation>
    <scope>IDENTIFICATION</scope>
</reference>
<evidence type="ECO:0000256" key="3">
    <source>
        <dbReference type="ARBA" id="ARBA00022737"/>
    </source>
</evidence>
<dbReference type="GO" id="GO:0007156">
    <property type="term" value="P:homophilic cell adhesion via plasma membrane adhesion molecules"/>
    <property type="evidence" value="ECO:0007669"/>
    <property type="project" value="InterPro"/>
</dbReference>
<accession>A0A671RFF8</accession>
<evidence type="ECO:0000259" key="10">
    <source>
        <dbReference type="PROSITE" id="PS50268"/>
    </source>
</evidence>
<reference evidence="11" key="1">
    <citation type="submission" date="2025-08" db="UniProtKB">
        <authorList>
            <consortium name="Ensembl"/>
        </authorList>
    </citation>
    <scope>IDENTIFICATION</scope>
</reference>
<dbReference type="InterPro" id="IPR050174">
    <property type="entry name" value="Protocadherin/Cadherin-CA"/>
</dbReference>
<evidence type="ECO:0000256" key="5">
    <source>
        <dbReference type="ARBA" id="ARBA00022889"/>
    </source>
</evidence>
<protein>
    <recommendedName>
        <fullName evidence="10">Cadherin domain-containing protein</fullName>
    </recommendedName>
</protein>
<evidence type="ECO:0000256" key="9">
    <source>
        <dbReference type="PROSITE-ProRule" id="PRU00043"/>
    </source>
</evidence>
<dbReference type="PANTHER" id="PTHR24028">
    <property type="entry name" value="CADHERIN-87A"/>
    <property type="match status" value="1"/>
</dbReference>
<dbReference type="Ensembl" id="ENSSANT00000087155.1">
    <property type="protein sequence ID" value="ENSSANP00000082018.1"/>
    <property type="gene ID" value="ENSSANG00000040728.1"/>
</dbReference>
<keyword evidence="2" id="KW-0812">Transmembrane</keyword>
<dbReference type="Gene3D" id="2.60.40.60">
    <property type="entry name" value="Cadherins"/>
    <property type="match status" value="1"/>
</dbReference>
<evidence type="ECO:0000256" key="4">
    <source>
        <dbReference type="ARBA" id="ARBA00022837"/>
    </source>
</evidence>
<evidence type="ECO:0000313" key="11">
    <source>
        <dbReference type="Ensembl" id="ENSSANP00000082018.1"/>
    </source>
</evidence>
<dbReference type="GO" id="GO:0009653">
    <property type="term" value="P:anatomical structure morphogenesis"/>
    <property type="evidence" value="ECO:0007669"/>
    <property type="project" value="UniProtKB-ARBA"/>
</dbReference>